<dbReference type="GO" id="GO:0022857">
    <property type="term" value="F:transmembrane transporter activity"/>
    <property type="evidence" value="ECO:0007669"/>
    <property type="project" value="InterPro"/>
</dbReference>
<organism evidence="9 10">
    <name type="scientific">Marinobacterium nitratireducens</name>
    <dbReference type="NCBI Taxonomy" id="518897"/>
    <lineage>
        <taxon>Bacteria</taxon>
        <taxon>Pseudomonadati</taxon>
        <taxon>Pseudomonadota</taxon>
        <taxon>Gammaproteobacteria</taxon>
        <taxon>Oceanospirillales</taxon>
        <taxon>Oceanospirillaceae</taxon>
        <taxon>Marinobacterium</taxon>
    </lineage>
</organism>
<evidence type="ECO:0000256" key="4">
    <source>
        <dbReference type="ARBA" id="ARBA00022692"/>
    </source>
</evidence>
<feature type="transmembrane region" description="Helical" evidence="7">
    <location>
        <begin position="84"/>
        <end position="102"/>
    </location>
</feature>
<feature type="transmembrane region" description="Helical" evidence="7">
    <location>
        <begin position="108"/>
        <end position="132"/>
    </location>
</feature>
<feature type="transmembrane region" description="Helical" evidence="7">
    <location>
        <begin position="380"/>
        <end position="397"/>
    </location>
</feature>
<protein>
    <submittedName>
        <fullName evidence="9">ABC transport system membrane protein</fullName>
    </submittedName>
</protein>
<sequence length="411" mass="45168">MMRASHLMHDWREVSVAGRILIANGFTFNLGFYMLLPYLADHLQRTLGLSPWYAGLVIGLRVLSQQGLFLVGGTLGDYLGYKRLILLGCMVRVAGFALLAIAQQLPALLAGAFLTGLAGALFTPSSNAYLAYEAPDCDSRDRIFALQNWSSEAGMFLGPLVGIALLSFDFALVGLGAALLFLVLLWIQWRFLPELTSQEKRQGADSPFWRQWQTMLRNPRFMGFIVFACAFHLFFHQLYLSLPNEVKTRGLDAGVITAVFMISSVLGICLQVPLNRRVPGLLGRSRTMGLGLVLMGSSFLWFLTHFATEVRLSFVGFAVTFSLGSMLVMPLLAASVPRFCERSELGSHYGLYSCIGGLAAFSGHLVLGALLSSQSLEREWIWGGLAAIGLIAGLGLYRQMEKVGRPEGERH</sequence>
<feature type="transmembrane region" description="Helical" evidence="7">
    <location>
        <begin position="254"/>
        <end position="275"/>
    </location>
</feature>
<dbReference type="InterPro" id="IPR011701">
    <property type="entry name" value="MFS"/>
</dbReference>
<dbReference type="PANTHER" id="PTHR23517">
    <property type="entry name" value="RESISTANCE PROTEIN MDTM, PUTATIVE-RELATED-RELATED"/>
    <property type="match status" value="1"/>
</dbReference>
<feature type="domain" description="Major facilitator superfamily (MFS) profile" evidence="8">
    <location>
        <begin position="17"/>
        <end position="401"/>
    </location>
</feature>
<dbReference type="PANTHER" id="PTHR23517:SF2">
    <property type="entry name" value="MULTIDRUG RESISTANCE PROTEIN MDTH"/>
    <property type="match status" value="1"/>
</dbReference>
<keyword evidence="5 7" id="KW-1133">Transmembrane helix</keyword>
<keyword evidence="10" id="KW-1185">Reference proteome</keyword>
<dbReference type="SUPFAM" id="SSF103473">
    <property type="entry name" value="MFS general substrate transporter"/>
    <property type="match status" value="1"/>
</dbReference>
<dbReference type="EMBL" id="BMLT01000001">
    <property type="protein sequence ID" value="GGO77061.1"/>
    <property type="molecule type" value="Genomic_DNA"/>
</dbReference>
<evidence type="ECO:0000259" key="8">
    <source>
        <dbReference type="PROSITE" id="PS50850"/>
    </source>
</evidence>
<proteinExistence type="predicted"/>
<dbReference type="GO" id="GO:0005886">
    <property type="term" value="C:plasma membrane"/>
    <property type="evidence" value="ECO:0007669"/>
    <property type="project" value="UniProtKB-SubCell"/>
</dbReference>
<keyword evidence="6 7" id="KW-0472">Membrane</keyword>
<evidence type="ECO:0000256" key="7">
    <source>
        <dbReference type="SAM" id="Phobius"/>
    </source>
</evidence>
<evidence type="ECO:0000256" key="3">
    <source>
        <dbReference type="ARBA" id="ARBA00022475"/>
    </source>
</evidence>
<evidence type="ECO:0000313" key="9">
    <source>
        <dbReference type="EMBL" id="GGO77061.1"/>
    </source>
</evidence>
<dbReference type="InterPro" id="IPR036259">
    <property type="entry name" value="MFS_trans_sf"/>
</dbReference>
<keyword evidence="3" id="KW-1003">Cell membrane</keyword>
<name>A0A917Z8M9_9GAMM</name>
<feature type="transmembrane region" description="Helical" evidence="7">
    <location>
        <begin position="21"/>
        <end position="40"/>
    </location>
</feature>
<reference evidence="9 10" key="1">
    <citation type="journal article" date="2014" name="Int. J. Syst. Evol. Microbiol.">
        <title>Complete genome sequence of Corynebacterium casei LMG S-19264T (=DSM 44701T), isolated from a smear-ripened cheese.</title>
        <authorList>
            <consortium name="US DOE Joint Genome Institute (JGI-PGF)"/>
            <person name="Walter F."/>
            <person name="Albersmeier A."/>
            <person name="Kalinowski J."/>
            <person name="Ruckert C."/>
        </authorList>
    </citation>
    <scope>NUCLEOTIDE SEQUENCE [LARGE SCALE GENOMIC DNA]</scope>
    <source>
        <strain evidence="9 10">CGMCC 1.7286</strain>
    </source>
</reference>
<feature type="transmembrane region" description="Helical" evidence="7">
    <location>
        <begin position="52"/>
        <end position="72"/>
    </location>
</feature>
<feature type="transmembrane region" description="Helical" evidence="7">
    <location>
        <begin position="287"/>
        <end position="308"/>
    </location>
</feature>
<accession>A0A917Z8M9</accession>
<feature type="transmembrane region" description="Helical" evidence="7">
    <location>
        <begin position="349"/>
        <end position="374"/>
    </location>
</feature>
<dbReference type="Proteomes" id="UP000599578">
    <property type="component" value="Unassembled WGS sequence"/>
</dbReference>
<feature type="transmembrane region" description="Helical" evidence="7">
    <location>
        <begin position="172"/>
        <end position="192"/>
    </location>
</feature>
<evidence type="ECO:0000313" key="10">
    <source>
        <dbReference type="Proteomes" id="UP000599578"/>
    </source>
</evidence>
<evidence type="ECO:0000256" key="5">
    <source>
        <dbReference type="ARBA" id="ARBA00022989"/>
    </source>
</evidence>
<evidence type="ECO:0000256" key="1">
    <source>
        <dbReference type="ARBA" id="ARBA00004651"/>
    </source>
</evidence>
<comment type="caution">
    <text evidence="9">The sequence shown here is derived from an EMBL/GenBank/DDBJ whole genome shotgun (WGS) entry which is preliminary data.</text>
</comment>
<dbReference type="CDD" id="cd17329">
    <property type="entry name" value="MFS_MdtH_MDR_like"/>
    <property type="match status" value="1"/>
</dbReference>
<keyword evidence="4 7" id="KW-0812">Transmembrane</keyword>
<feature type="transmembrane region" description="Helical" evidence="7">
    <location>
        <begin position="144"/>
        <end position="166"/>
    </location>
</feature>
<feature type="transmembrane region" description="Helical" evidence="7">
    <location>
        <begin position="314"/>
        <end position="337"/>
    </location>
</feature>
<evidence type="ECO:0000256" key="6">
    <source>
        <dbReference type="ARBA" id="ARBA00023136"/>
    </source>
</evidence>
<dbReference type="RefSeq" id="WP_229721760.1">
    <property type="nucleotide sequence ID" value="NZ_BMLT01000001.1"/>
</dbReference>
<dbReference type="Gene3D" id="1.20.1250.20">
    <property type="entry name" value="MFS general substrate transporter like domains"/>
    <property type="match status" value="1"/>
</dbReference>
<gene>
    <name evidence="9" type="ORF">GCM10011348_05770</name>
</gene>
<feature type="transmembrane region" description="Helical" evidence="7">
    <location>
        <begin position="221"/>
        <end position="242"/>
    </location>
</feature>
<dbReference type="PROSITE" id="PS50850">
    <property type="entry name" value="MFS"/>
    <property type="match status" value="1"/>
</dbReference>
<comment type="subcellular location">
    <subcellularLocation>
        <location evidence="1">Cell membrane</location>
        <topology evidence="1">Multi-pass membrane protein</topology>
    </subcellularLocation>
</comment>
<dbReference type="AlphaFoldDB" id="A0A917Z8M9"/>
<evidence type="ECO:0000256" key="2">
    <source>
        <dbReference type="ARBA" id="ARBA00022448"/>
    </source>
</evidence>
<dbReference type="InterPro" id="IPR020846">
    <property type="entry name" value="MFS_dom"/>
</dbReference>
<keyword evidence="2" id="KW-0813">Transport</keyword>
<dbReference type="InterPro" id="IPR050171">
    <property type="entry name" value="MFS_Transporters"/>
</dbReference>
<dbReference type="Pfam" id="PF07690">
    <property type="entry name" value="MFS_1"/>
    <property type="match status" value="1"/>
</dbReference>